<dbReference type="OrthoDB" id="8442171at2"/>
<dbReference type="Pfam" id="PF12833">
    <property type="entry name" value="HTH_18"/>
    <property type="match status" value="1"/>
</dbReference>
<dbReference type="PANTHER" id="PTHR46796:SF6">
    <property type="entry name" value="ARAC SUBFAMILY"/>
    <property type="match status" value="1"/>
</dbReference>
<dbReference type="InterPro" id="IPR050204">
    <property type="entry name" value="AraC_XylS_family_regulators"/>
</dbReference>
<keyword evidence="3" id="KW-0804">Transcription</keyword>
<dbReference type="GO" id="GO:0043565">
    <property type="term" value="F:sequence-specific DNA binding"/>
    <property type="evidence" value="ECO:0007669"/>
    <property type="project" value="InterPro"/>
</dbReference>
<sequence>MHTAFYSESSNLSVPLHDNGSAFKQASVNHCFTVDQTSIAENKDVTVLKSSDSIPMSSNICVALTEEQPNQFTYGAMSGLWFTMALNITHVGRRFGGREEHSIIAPYDVCVAGANMPIEVKVEAPVQAVHIFLKQSLVEEVKAELYHSSERQFDTLPIFAKSDTNLSMLMRVLSGTLSSPAQKNQLQTDYLARALAADFLSKYVDSSNEALYKHSVDRLKPSQLRRVLEYMQENLASDIGINDLAVIAGVSRTNFIRRFKVSMHCTPARYLYLLRIRNARELLRQQELPISHIAIACGFADPAHLSVSFKREVGMTPSAFRKEYNE</sequence>
<evidence type="ECO:0000256" key="3">
    <source>
        <dbReference type="ARBA" id="ARBA00023163"/>
    </source>
</evidence>
<keyword evidence="6" id="KW-1185">Reference proteome</keyword>
<accession>A0A366DVS3</accession>
<dbReference type="SUPFAM" id="SSF46689">
    <property type="entry name" value="Homeodomain-like"/>
    <property type="match status" value="2"/>
</dbReference>
<comment type="caution">
    <text evidence="5">The sequence shown here is derived from an EMBL/GenBank/DDBJ whole genome shotgun (WGS) entry which is preliminary data.</text>
</comment>
<dbReference type="InterPro" id="IPR009057">
    <property type="entry name" value="Homeodomain-like_sf"/>
</dbReference>
<feature type="domain" description="HTH araC/xylS-type" evidence="4">
    <location>
        <begin position="225"/>
        <end position="323"/>
    </location>
</feature>
<evidence type="ECO:0000256" key="2">
    <source>
        <dbReference type="ARBA" id="ARBA00023125"/>
    </source>
</evidence>
<gene>
    <name evidence="5" type="ORF">DFR47_10559</name>
</gene>
<dbReference type="PROSITE" id="PS01124">
    <property type="entry name" value="HTH_ARAC_FAMILY_2"/>
    <property type="match status" value="1"/>
</dbReference>
<dbReference type="EMBL" id="QNRH01000005">
    <property type="protein sequence ID" value="RBO93344.1"/>
    <property type="molecule type" value="Genomic_DNA"/>
</dbReference>
<organism evidence="5 6">
    <name type="scientific">Pseudochrobactrum asaccharolyticum</name>
    <dbReference type="NCBI Taxonomy" id="354351"/>
    <lineage>
        <taxon>Bacteria</taxon>
        <taxon>Pseudomonadati</taxon>
        <taxon>Pseudomonadota</taxon>
        <taxon>Alphaproteobacteria</taxon>
        <taxon>Hyphomicrobiales</taxon>
        <taxon>Brucellaceae</taxon>
        <taxon>Pseudochrobactrum</taxon>
    </lineage>
</organism>
<dbReference type="GO" id="GO:0003700">
    <property type="term" value="F:DNA-binding transcription factor activity"/>
    <property type="evidence" value="ECO:0007669"/>
    <property type="project" value="InterPro"/>
</dbReference>
<dbReference type="AlphaFoldDB" id="A0A366DVS3"/>
<dbReference type="Proteomes" id="UP000252893">
    <property type="component" value="Unassembled WGS sequence"/>
</dbReference>
<reference evidence="5 6" key="1">
    <citation type="submission" date="2018-06" db="EMBL/GenBank/DDBJ databases">
        <title>Genomic Encyclopedia of Type Strains, Phase IV (KMG-IV): sequencing the most valuable type-strain genomes for metagenomic binning, comparative biology and taxonomic classification.</title>
        <authorList>
            <person name="Goeker M."/>
        </authorList>
    </citation>
    <scope>NUCLEOTIDE SEQUENCE [LARGE SCALE GENOMIC DNA]</scope>
    <source>
        <strain evidence="5 6">DSM 25619</strain>
    </source>
</reference>
<dbReference type="PANTHER" id="PTHR46796">
    <property type="entry name" value="HTH-TYPE TRANSCRIPTIONAL ACTIVATOR RHAS-RELATED"/>
    <property type="match status" value="1"/>
</dbReference>
<evidence type="ECO:0000313" key="5">
    <source>
        <dbReference type="EMBL" id="RBO93344.1"/>
    </source>
</evidence>
<dbReference type="Gene3D" id="1.10.10.60">
    <property type="entry name" value="Homeodomain-like"/>
    <property type="match status" value="1"/>
</dbReference>
<keyword evidence="2" id="KW-0238">DNA-binding</keyword>
<dbReference type="InterPro" id="IPR018060">
    <property type="entry name" value="HTH_AraC"/>
</dbReference>
<name>A0A366DVS3_9HYPH</name>
<keyword evidence="1" id="KW-0805">Transcription regulation</keyword>
<protein>
    <submittedName>
        <fullName evidence="5">Helix-turn-helix protein</fullName>
    </submittedName>
</protein>
<evidence type="ECO:0000256" key="1">
    <source>
        <dbReference type="ARBA" id="ARBA00023015"/>
    </source>
</evidence>
<evidence type="ECO:0000259" key="4">
    <source>
        <dbReference type="PROSITE" id="PS01124"/>
    </source>
</evidence>
<proteinExistence type="predicted"/>
<evidence type="ECO:0000313" key="6">
    <source>
        <dbReference type="Proteomes" id="UP000252893"/>
    </source>
</evidence>
<dbReference type="SMART" id="SM00342">
    <property type="entry name" value="HTH_ARAC"/>
    <property type="match status" value="1"/>
</dbReference>